<gene>
    <name evidence="1" type="ORF">CM83_12546</name>
</gene>
<keyword evidence="1" id="KW-0695">RNA-directed DNA polymerase</keyword>
<organism evidence="1">
    <name type="scientific">Lygus hesperus</name>
    <name type="common">Western plant bug</name>
    <dbReference type="NCBI Taxonomy" id="30085"/>
    <lineage>
        <taxon>Eukaryota</taxon>
        <taxon>Metazoa</taxon>
        <taxon>Ecdysozoa</taxon>
        <taxon>Arthropoda</taxon>
        <taxon>Hexapoda</taxon>
        <taxon>Insecta</taxon>
        <taxon>Pterygota</taxon>
        <taxon>Neoptera</taxon>
        <taxon>Paraneoptera</taxon>
        <taxon>Hemiptera</taxon>
        <taxon>Heteroptera</taxon>
        <taxon>Panheteroptera</taxon>
        <taxon>Cimicomorpha</taxon>
        <taxon>Miridae</taxon>
        <taxon>Mirini</taxon>
        <taxon>Lygus</taxon>
    </lineage>
</organism>
<accession>A0A0A9XQJ8</accession>
<name>A0A0A9XQJ8_LYGHE</name>
<evidence type="ECO:0000313" key="1">
    <source>
        <dbReference type="EMBL" id="JAG23007.1"/>
    </source>
</evidence>
<sequence>MQWKVKLNPQKSCSVISAYLHNHKETQLSIGDDATPSELMVRYLGVGFDKRLISMRTSLLCSAGAVIAYEHSSLSYERNPHYHFTQSLIYLMQTRPIWEYGCQVWGGASNSQRKRVETFQNRTLRLIIGSPWHIRNSNIHKDIEIPTIQEVLNVSYP</sequence>
<reference evidence="1" key="1">
    <citation type="journal article" date="2014" name="PLoS ONE">
        <title>Transcriptome-Based Identification of ABC Transporters in the Western Tarnished Plant Bug Lygus hesperus.</title>
        <authorList>
            <person name="Hull J.J."/>
            <person name="Chaney K."/>
            <person name="Geib S.M."/>
            <person name="Fabrick J.A."/>
            <person name="Brent C.S."/>
            <person name="Walsh D."/>
            <person name="Lavine L.C."/>
        </authorList>
    </citation>
    <scope>NUCLEOTIDE SEQUENCE</scope>
</reference>
<protein>
    <submittedName>
        <fullName evidence="1">Putative RNA-directed DNA polymerase from transposon X-element</fullName>
    </submittedName>
</protein>
<dbReference type="GO" id="GO:0003964">
    <property type="term" value="F:RNA-directed DNA polymerase activity"/>
    <property type="evidence" value="ECO:0007669"/>
    <property type="project" value="UniProtKB-KW"/>
</dbReference>
<dbReference type="AlphaFoldDB" id="A0A0A9XQJ8"/>
<keyword evidence="1" id="KW-0548">Nucleotidyltransferase</keyword>
<proteinExistence type="predicted"/>
<reference evidence="1" key="2">
    <citation type="submission" date="2014-07" db="EMBL/GenBank/DDBJ databases">
        <authorList>
            <person name="Hull J."/>
        </authorList>
    </citation>
    <scope>NUCLEOTIDE SEQUENCE</scope>
</reference>
<dbReference type="EMBL" id="GBHO01020597">
    <property type="protein sequence ID" value="JAG23007.1"/>
    <property type="molecule type" value="Transcribed_RNA"/>
</dbReference>
<keyword evidence="1" id="KW-0808">Transferase</keyword>